<organism evidence="5 6">
    <name type="scientific">Trichormus variabilis NIES-23</name>
    <dbReference type="NCBI Taxonomy" id="1973479"/>
    <lineage>
        <taxon>Bacteria</taxon>
        <taxon>Bacillati</taxon>
        <taxon>Cyanobacteriota</taxon>
        <taxon>Cyanophyceae</taxon>
        <taxon>Nostocales</taxon>
        <taxon>Nostocaceae</taxon>
        <taxon>Trichormus</taxon>
    </lineage>
</organism>
<proteinExistence type="predicted"/>
<keyword evidence="3" id="KW-0804">Transcription</keyword>
<dbReference type="EMBL" id="AP018216">
    <property type="protein sequence ID" value="BAY67812.1"/>
    <property type="molecule type" value="Genomic_DNA"/>
</dbReference>
<gene>
    <name evidence="5" type="ORF">NIES23_05940</name>
</gene>
<dbReference type="SMART" id="SM00342">
    <property type="entry name" value="HTH_ARAC"/>
    <property type="match status" value="1"/>
</dbReference>
<evidence type="ECO:0000259" key="4">
    <source>
        <dbReference type="PROSITE" id="PS01124"/>
    </source>
</evidence>
<reference evidence="5 6" key="1">
    <citation type="submission" date="2017-06" db="EMBL/GenBank/DDBJ databases">
        <title>Genome sequencing of cyanobaciteial culture collection at National Institute for Environmental Studies (NIES).</title>
        <authorList>
            <person name="Hirose Y."/>
            <person name="Shimura Y."/>
            <person name="Fujisawa T."/>
            <person name="Nakamura Y."/>
            <person name="Kawachi M."/>
        </authorList>
    </citation>
    <scope>NUCLEOTIDE SEQUENCE [LARGE SCALE GENOMIC DNA]</scope>
    <source>
        <strain evidence="5 6">NIES-23</strain>
    </source>
</reference>
<feature type="domain" description="HTH araC/xylS-type" evidence="4">
    <location>
        <begin position="237"/>
        <end position="335"/>
    </location>
</feature>
<accession>A0A1Z4KFS2</accession>
<protein>
    <submittedName>
        <fullName evidence="5">Regulatory protein</fullName>
    </submittedName>
</protein>
<name>A0A1Z4KFS2_ANAVA</name>
<dbReference type="GO" id="GO:0003700">
    <property type="term" value="F:DNA-binding transcription factor activity"/>
    <property type="evidence" value="ECO:0007669"/>
    <property type="project" value="InterPro"/>
</dbReference>
<dbReference type="AlphaFoldDB" id="A0A1Z4KFS2"/>
<dbReference type="InterPro" id="IPR009057">
    <property type="entry name" value="Homeodomain-like_sf"/>
</dbReference>
<dbReference type="SUPFAM" id="SSF46689">
    <property type="entry name" value="Homeodomain-like"/>
    <property type="match status" value="2"/>
</dbReference>
<dbReference type="PANTHER" id="PTHR47893">
    <property type="entry name" value="REGULATORY PROTEIN PCHR"/>
    <property type="match status" value="1"/>
</dbReference>
<dbReference type="PRINTS" id="PR00032">
    <property type="entry name" value="HTHARAC"/>
</dbReference>
<evidence type="ECO:0000313" key="6">
    <source>
        <dbReference type="Proteomes" id="UP000217507"/>
    </source>
</evidence>
<evidence type="ECO:0000256" key="1">
    <source>
        <dbReference type="ARBA" id="ARBA00023015"/>
    </source>
</evidence>
<evidence type="ECO:0000256" key="3">
    <source>
        <dbReference type="ARBA" id="ARBA00023163"/>
    </source>
</evidence>
<dbReference type="InterPro" id="IPR020449">
    <property type="entry name" value="Tscrpt_reg_AraC-type_HTH"/>
</dbReference>
<dbReference type="Proteomes" id="UP000217507">
    <property type="component" value="Chromosome"/>
</dbReference>
<keyword evidence="2" id="KW-0238">DNA-binding</keyword>
<dbReference type="GO" id="GO:0043565">
    <property type="term" value="F:sequence-specific DNA binding"/>
    <property type="evidence" value="ECO:0007669"/>
    <property type="project" value="InterPro"/>
</dbReference>
<evidence type="ECO:0000256" key="2">
    <source>
        <dbReference type="ARBA" id="ARBA00023125"/>
    </source>
</evidence>
<evidence type="ECO:0000313" key="5">
    <source>
        <dbReference type="EMBL" id="BAY67812.1"/>
    </source>
</evidence>
<dbReference type="Gene3D" id="1.10.10.60">
    <property type="entry name" value="Homeodomain-like"/>
    <property type="match status" value="1"/>
</dbReference>
<keyword evidence="1" id="KW-0805">Transcription regulation</keyword>
<dbReference type="Pfam" id="PF12833">
    <property type="entry name" value="HTH_18"/>
    <property type="match status" value="1"/>
</dbReference>
<dbReference type="InterPro" id="IPR018060">
    <property type="entry name" value="HTH_AraC"/>
</dbReference>
<dbReference type="InterPro" id="IPR053142">
    <property type="entry name" value="PchR_regulatory_protein"/>
</dbReference>
<dbReference type="PANTHER" id="PTHR47893:SF1">
    <property type="entry name" value="REGULATORY PROTEIN PCHR"/>
    <property type="match status" value="1"/>
</dbReference>
<sequence length="341" mass="39404">MTNILTEEQINQIEQETLENLEVSYNTKGFDQIQRVRNSLCDTCCQVVEFRPGLILEIFDDYYYQQVSSKVDHYGGYVLTAKFYLSGNHHVICPGIPGVTENYQETVGNNYLFYLPDIEEIEQYFAGDRIYLIKICIDIDFFKSFIDGLEHLPKLLQPFLESDFPSLFHLPVGKITLPMQTALQQMLNVPYQGMIQKMYLEGKVLELLALQFAQLIETEGDKQPLINLKTGDVEKIYHAKDILTKNYDHPPSLIDLAKKVGINDNKLKYGFREVFGTTVFGYLRDYRLDIARKLLQEQKQNVRTVVNTVGYANQSHFAAAFKRKFGITPQDCRLGRFLEKC</sequence>
<dbReference type="PROSITE" id="PS01124">
    <property type="entry name" value="HTH_ARAC_FAMILY_2"/>
    <property type="match status" value="1"/>
</dbReference>